<keyword evidence="2" id="KW-1185">Reference proteome</keyword>
<dbReference type="EMBL" id="JAUSWH010000004">
    <property type="protein sequence ID" value="MDQ0455376.1"/>
    <property type="molecule type" value="Genomic_DNA"/>
</dbReference>
<organism evidence="1 2">
    <name type="scientific">Rhizobium paknamense</name>
    <dbReference type="NCBI Taxonomy" id="1206817"/>
    <lineage>
        <taxon>Bacteria</taxon>
        <taxon>Pseudomonadati</taxon>
        <taxon>Pseudomonadota</taxon>
        <taxon>Alphaproteobacteria</taxon>
        <taxon>Hyphomicrobiales</taxon>
        <taxon>Rhizobiaceae</taxon>
        <taxon>Rhizobium/Agrobacterium group</taxon>
        <taxon>Rhizobium</taxon>
    </lineage>
</organism>
<accession>A0ABU0IDQ2</accession>
<comment type="caution">
    <text evidence="1">The sequence shown here is derived from an EMBL/GenBank/DDBJ whole genome shotgun (WGS) entry which is preliminary data.</text>
</comment>
<name>A0ABU0IDQ2_9HYPH</name>
<reference evidence="1 2" key="1">
    <citation type="submission" date="2023-07" db="EMBL/GenBank/DDBJ databases">
        <title>Genomic Encyclopedia of Type Strains, Phase IV (KMG-IV): sequencing the most valuable type-strain genomes for metagenomic binning, comparative biology and taxonomic classification.</title>
        <authorList>
            <person name="Goeker M."/>
        </authorList>
    </citation>
    <scope>NUCLEOTIDE SEQUENCE [LARGE SCALE GENOMIC DNA]</scope>
    <source>
        <strain evidence="1 2">DSM 100301</strain>
    </source>
</reference>
<sequence>MRYALYFTPPADDVLTMAAARWLGRDAFAGNTLPQPEIPGFSPEEFAALTADPRRYGFHATLKAPFALREGRTEEALLDAFAEFCANNAPLTVPSVRVDQLGPFFALVPSALYADLQTFAARIVEAFDPFRAPLSEADRARRKPERLSETERALLDRWGYPYVMDAFRFHMTLTGPVPEAQAPAMAAATSKAFHPFIDRPLEISGLGLFQEPSPGAAFTLHTWLPLQGKRG</sequence>
<dbReference type="Pfam" id="PF06299">
    <property type="entry name" value="DUF1045"/>
    <property type="match status" value="1"/>
</dbReference>
<dbReference type="NCBIfam" id="TIGR03223">
    <property type="entry name" value="Phn_opern_protn"/>
    <property type="match status" value="1"/>
</dbReference>
<gene>
    <name evidence="1" type="ORF">QO005_001710</name>
</gene>
<protein>
    <submittedName>
        <fullName evidence="1">Phosphonate metabolism protein</fullName>
    </submittedName>
</protein>
<dbReference type="InterPro" id="IPR009389">
    <property type="entry name" value="DUF1045"/>
</dbReference>
<dbReference type="PIRSF" id="PIRSF033328">
    <property type="entry name" value="Phest_Mll4975"/>
    <property type="match status" value="1"/>
</dbReference>
<proteinExistence type="predicted"/>
<evidence type="ECO:0000313" key="1">
    <source>
        <dbReference type="EMBL" id="MDQ0455376.1"/>
    </source>
</evidence>
<dbReference type="RefSeq" id="WP_307157563.1">
    <property type="nucleotide sequence ID" value="NZ_JAUSWH010000004.1"/>
</dbReference>
<evidence type="ECO:0000313" key="2">
    <source>
        <dbReference type="Proteomes" id="UP001235269"/>
    </source>
</evidence>
<dbReference type="Proteomes" id="UP001235269">
    <property type="component" value="Unassembled WGS sequence"/>
</dbReference>